<evidence type="ECO:0000256" key="1">
    <source>
        <dbReference type="SAM" id="Phobius"/>
    </source>
</evidence>
<feature type="transmembrane region" description="Helical" evidence="1">
    <location>
        <begin position="15"/>
        <end position="36"/>
    </location>
</feature>
<keyword evidence="1" id="KW-0472">Membrane</keyword>
<comment type="caution">
    <text evidence="2">The sequence shown here is derived from an EMBL/GenBank/DDBJ whole genome shotgun (WGS) entry which is preliminary data.</text>
</comment>
<accession>A0A6A4TQR0</accession>
<evidence type="ECO:0000313" key="2">
    <source>
        <dbReference type="EMBL" id="KAF0045101.1"/>
    </source>
</evidence>
<evidence type="ECO:0000313" key="3">
    <source>
        <dbReference type="Proteomes" id="UP000438429"/>
    </source>
</evidence>
<keyword evidence="1" id="KW-0812">Transmembrane</keyword>
<dbReference type="AlphaFoldDB" id="A0A6A4TQR0"/>
<proteinExistence type="predicted"/>
<keyword evidence="1" id="KW-1133">Transmembrane helix</keyword>
<dbReference type="EMBL" id="VEVO01000002">
    <property type="protein sequence ID" value="KAF0045101.1"/>
    <property type="molecule type" value="Genomic_DNA"/>
</dbReference>
<organism evidence="2 3">
    <name type="scientific">Scophthalmus maximus</name>
    <name type="common">Turbot</name>
    <name type="synonym">Psetta maxima</name>
    <dbReference type="NCBI Taxonomy" id="52904"/>
    <lineage>
        <taxon>Eukaryota</taxon>
        <taxon>Metazoa</taxon>
        <taxon>Chordata</taxon>
        <taxon>Craniata</taxon>
        <taxon>Vertebrata</taxon>
        <taxon>Euteleostomi</taxon>
        <taxon>Actinopterygii</taxon>
        <taxon>Neopterygii</taxon>
        <taxon>Teleostei</taxon>
        <taxon>Neoteleostei</taxon>
        <taxon>Acanthomorphata</taxon>
        <taxon>Carangaria</taxon>
        <taxon>Pleuronectiformes</taxon>
        <taxon>Pleuronectoidei</taxon>
        <taxon>Scophthalmidae</taxon>
        <taxon>Scophthalmus</taxon>
    </lineage>
</organism>
<reference evidence="2 3" key="1">
    <citation type="submission" date="2019-06" db="EMBL/GenBank/DDBJ databases">
        <title>Draft genomes of female and male turbot (Scophthalmus maximus).</title>
        <authorList>
            <person name="Xu H."/>
            <person name="Xu X.-W."/>
            <person name="Shao C."/>
            <person name="Chen S."/>
        </authorList>
    </citation>
    <scope>NUCLEOTIDE SEQUENCE [LARGE SCALE GENOMIC DNA]</scope>
    <source>
        <strain evidence="2">Ysfricsl-2016a</strain>
        <tissue evidence="2">Blood</tissue>
    </source>
</reference>
<name>A0A6A4TQR0_SCOMX</name>
<protein>
    <submittedName>
        <fullName evidence="2">Uncharacterized protein</fullName>
    </submittedName>
</protein>
<sequence length="96" mass="10910">MYQVPHRSVCVGYTLLYDLKMCMAPLCGLGVWMFMLRRVALNGYNRGNLRLFFVSADSVKAALCAEERRSTAEAQLEESPECVIGVRRELEFDISI</sequence>
<gene>
    <name evidence="2" type="ORF">F2P81_001630</name>
</gene>
<dbReference type="Proteomes" id="UP000438429">
    <property type="component" value="Unassembled WGS sequence"/>
</dbReference>